<keyword evidence="1" id="KW-0732">Signal</keyword>
<feature type="signal peptide" evidence="1">
    <location>
        <begin position="1"/>
        <end position="28"/>
    </location>
</feature>
<proteinExistence type="predicted"/>
<name>A0A7T2W2G2_DELAC</name>
<reference evidence="2 3" key="1">
    <citation type="submission" date="2020-12" db="EMBL/GenBank/DDBJ databases">
        <title>FDA dAtabase for Regulatory Grade micrObial Sequences (FDA-ARGOS): Supporting development and validation of Infectious Disease Dx tests.</title>
        <authorList>
            <person name="Sproer C."/>
            <person name="Gronow S."/>
            <person name="Severitt S."/>
            <person name="Schroder I."/>
            <person name="Tallon L."/>
            <person name="Sadzewicz L."/>
            <person name="Zhao X."/>
            <person name="Boylan J."/>
            <person name="Ott S."/>
            <person name="Bowen H."/>
            <person name="Vavikolanu K."/>
            <person name="Mehta A."/>
            <person name="Aluvathingal J."/>
            <person name="Nadendla S."/>
            <person name="Lowell S."/>
            <person name="Myers T."/>
            <person name="Yan Y."/>
            <person name="Sichtig H."/>
        </authorList>
    </citation>
    <scope>NUCLEOTIDE SEQUENCE [LARGE SCALE GENOMIC DNA]</scope>
    <source>
        <strain evidence="2 3">FDAARGOS_909</strain>
    </source>
</reference>
<protein>
    <recommendedName>
        <fullName evidence="4">Lipoprotein</fullName>
    </recommendedName>
</protein>
<dbReference type="Proteomes" id="UP000594778">
    <property type="component" value="Chromosome"/>
</dbReference>
<gene>
    <name evidence="2" type="ORF">I6G66_05845</name>
</gene>
<evidence type="ECO:0000313" key="2">
    <source>
        <dbReference type="EMBL" id="QPS11412.1"/>
    </source>
</evidence>
<evidence type="ECO:0000256" key="1">
    <source>
        <dbReference type="SAM" id="SignalP"/>
    </source>
</evidence>
<feature type="chain" id="PRO_5032831589" description="Lipoprotein" evidence="1">
    <location>
        <begin position="29"/>
        <end position="111"/>
    </location>
</feature>
<accession>A0A7T2W2G2</accession>
<evidence type="ECO:0008006" key="4">
    <source>
        <dbReference type="Google" id="ProtNLM"/>
    </source>
</evidence>
<dbReference type="AlphaFoldDB" id="A0A7T2W2G2"/>
<organism evidence="2 3">
    <name type="scientific">Delftia acidovorans</name>
    <name type="common">Pseudomonas acidovorans</name>
    <name type="synonym">Comamonas acidovorans</name>
    <dbReference type="NCBI Taxonomy" id="80866"/>
    <lineage>
        <taxon>Bacteria</taxon>
        <taxon>Pseudomonadati</taxon>
        <taxon>Pseudomonadota</taxon>
        <taxon>Betaproteobacteria</taxon>
        <taxon>Burkholderiales</taxon>
        <taxon>Comamonadaceae</taxon>
        <taxon>Delftia</taxon>
    </lineage>
</organism>
<sequence length="111" mass="12040">MYSRKYSRRWPVCAAAVLALGGCQTAPARVELQRVNVPVPVACDEPEPERPVMPTEQLQPGATVDQFTQAAQAEIERREAYEIRLAAALANCIRPISPSLPAAGTTTESHP</sequence>
<dbReference type="EMBL" id="CP065668">
    <property type="protein sequence ID" value="QPS11412.1"/>
    <property type="molecule type" value="Genomic_DNA"/>
</dbReference>
<evidence type="ECO:0000313" key="3">
    <source>
        <dbReference type="Proteomes" id="UP000594778"/>
    </source>
</evidence>
<dbReference type="PROSITE" id="PS51257">
    <property type="entry name" value="PROKAR_LIPOPROTEIN"/>
    <property type="match status" value="1"/>
</dbReference>